<feature type="compositionally biased region" description="Basic residues" evidence="1">
    <location>
        <begin position="1"/>
        <end position="19"/>
    </location>
</feature>
<gene>
    <name evidence="2" type="ORF">H1BulkLitter62171_000001</name>
</gene>
<reference evidence="2" key="1">
    <citation type="submission" date="2019-05" db="EMBL/GenBank/DDBJ databases">
        <title>Metatranscriptomic reconstruction reveals RNA viruses with the potential to shape carbon cycling in soil.</title>
        <authorList>
            <person name="Starr E.P."/>
            <person name="Nuccio E."/>
            <person name="Pett-Ridge J."/>
            <person name="Banfield J.F."/>
            <person name="Firestone M.K."/>
        </authorList>
    </citation>
    <scope>NUCLEOTIDE SEQUENCE</scope>
    <source>
        <strain evidence="2">H1_Bulk_Litter_6_scaffold_2171</strain>
    </source>
</reference>
<feature type="region of interest" description="Disordered" evidence="1">
    <location>
        <begin position="1"/>
        <end position="29"/>
    </location>
</feature>
<name>A0A514D4U1_9VIRU</name>
<evidence type="ECO:0000313" key="2">
    <source>
        <dbReference type="EMBL" id="QDH88606.1"/>
    </source>
</evidence>
<accession>A0A514D4U1</accession>
<dbReference type="EMBL" id="MN034215">
    <property type="protein sequence ID" value="QDH88606.1"/>
    <property type="molecule type" value="Genomic_DNA"/>
</dbReference>
<evidence type="ECO:0000256" key="1">
    <source>
        <dbReference type="SAM" id="MobiDB-lite"/>
    </source>
</evidence>
<proteinExistence type="predicted"/>
<organism evidence="2">
    <name type="scientific">Riboviria sp</name>
    <dbReference type="NCBI Taxonomy" id="2585031"/>
    <lineage>
        <taxon>Viruses</taxon>
        <taxon>Riboviria</taxon>
    </lineage>
</organism>
<sequence>MSRSSKVKQPRKQQSKKPGKPMVRSRPPGMAQTMYRLDEAATNHIKLMANPCNARICPPAYDSPGGGALLRYRKIISLGAATGETSGIITWVPGTNEYVANGAASIYTVFTPSGTTMFGPLSTGPNSPYGQSFRCVAACMRLITNASESNRSGLVYAGNVDANQNYPAAGANVDLNGMILGMPVITRSPVKSLEVLWTPNQGDMNSSTDLGAVSNVIGGDSRSALTIAFSGAPAGTGYTVEVTGVYEVAYGLNSGILTPKEPPVSITPWNVVARAFEKLIHNSPVIIDGLQRASDYIGQAGASYVRAAGARAALGLLTM</sequence>
<protein>
    <submittedName>
        <fullName evidence="2">Uncharacterized protein</fullName>
    </submittedName>
</protein>